<protein>
    <submittedName>
        <fullName evidence="1">Uncharacterized protein</fullName>
    </submittedName>
</protein>
<dbReference type="Proteomes" id="UP000297245">
    <property type="component" value="Unassembled WGS sequence"/>
</dbReference>
<dbReference type="AlphaFoldDB" id="A0A4S8L4J8"/>
<sequence length="208" mass="23233">MSLGERFRSLLGEEDILHLLWLIRPNCFYGIPANPANQGHYLKFVVITLDFGENMFIGANPQMGFFLMQAQTAFSNPSILLLGPVVNIKPTAVEESLSVPCPEDVEQLETLDGRTIDGLFSSRPLRLFEPREWSTLLEEQRALELKGKGRVEEWKIVTGAVTWSGSFYLARRQDDVTLPESPSAVSIDKAWLVFLASSSPVLLVTGYT</sequence>
<name>A0A4S8L4J8_DENBC</name>
<reference evidence="1 2" key="1">
    <citation type="journal article" date="2019" name="Nat. Ecol. Evol.">
        <title>Megaphylogeny resolves global patterns of mushroom evolution.</title>
        <authorList>
            <person name="Varga T."/>
            <person name="Krizsan K."/>
            <person name="Foldi C."/>
            <person name="Dima B."/>
            <person name="Sanchez-Garcia M."/>
            <person name="Sanchez-Ramirez S."/>
            <person name="Szollosi G.J."/>
            <person name="Szarkandi J.G."/>
            <person name="Papp V."/>
            <person name="Albert L."/>
            <person name="Andreopoulos W."/>
            <person name="Angelini C."/>
            <person name="Antonin V."/>
            <person name="Barry K.W."/>
            <person name="Bougher N.L."/>
            <person name="Buchanan P."/>
            <person name="Buyck B."/>
            <person name="Bense V."/>
            <person name="Catcheside P."/>
            <person name="Chovatia M."/>
            <person name="Cooper J."/>
            <person name="Damon W."/>
            <person name="Desjardin D."/>
            <person name="Finy P."/>
            <person name="Geml J."/>
            <person name="Haridas S."/>
            <person name="Hughes K."/>
            <person name="Justo A."/>
            <person name="Karasinski D."/>
            <person name="Kautmanova I."/>
            <person name="Kiss B."/>
            <person name="Kocsube S."/>
            <person name="Kotiranta H."/>
            <person name="LaButti K.M."/>
            <person name="Lechner B.E."/>
            <person name="Liimatainen K."/>
            <person name="Lipzen A."/>
            <person name="Lukacs Z."/>
            <person name="Mihaltcheva S."/>
            <person name="Morgado L.N."/>
            <person name="Niskanen T."/>
            <person name="Noordeloos M.E."/>
            <person name="Ohm R.A."/>
            <person name="Ortiz-Santana B."/>
            <person name="Ovrebo C."/>
            <person name="Racz N."/>
            <person name="Riley R."/>
            <person name="Savchenko A."/>
            <person name="Shiryaev A."/>
            <person name="Soop K."/>
            <person name="Spirin V."/>
            <person name="Szebenyi C."/>
            <person name="Tomsovsky M."/>
            <person name="Tulloss R.E."/>
            <person name="Uehling J."/>
            <person name="Grigoriev I.V."/>
            <person name="Vagvolgyi C."/>
            <person name="Papp T."/>
            <person name="Martin F.M."/>
            <person name="Miettinen O."/>
            <person name="Hibbett D.S."/>
            <person name="Nagy L.G."/>
        </authorList>
    </citation>
    <scope>NUCLEOTIDE SEQUENCE [LARGE SCALE GENOMIC DNA]</scope>
    <source>
        <strain evidence="1 2">CBS 962.96</strain>
    </source>
</reference>
<keyword evidence="2" id="KW-1185">Reference proteome</keyword>
<dbReference type="EMBL" id="ML179659">
    <property type="protein sequence ID" value="THU83496.1"/>
    <property type="molecule type" value="Genomic_DNA"/>
</dbReference>
<accession>A0A4S8L4J8</accession>
<evidence type="ECO:0000313" key="1">
    <source>
        <dbReference type="EMBL" id="THU83496.1"/>
    </source>
</evidence>
<evidence type="ECO:0000313" key="2">
    <source>
        <dbReference type="Proteomes" id="UP000297245"/>
    </source>
</evidence>
<organism evidence="1 2">
    <name type="scientific">Dendrothele bispora (strain CBS 962.96)</name>
    <dbReference type="NCBI Taxonomy" id="1314807"/>
    <lineage>
        <taxon>Eukaryota</taxon>
        <taxon>Fungi</taxon>
        <taxon>Dikarya</taxon>
        <taxon>Basidiomycota</taxon>
        <taxon>Agaricomycotina</taxon>
        <taxon>Agaricomycetes</taxon>
        <taxon>Agaricomycetidae</taxon>
        <taxon>Agaricales</taxon>
        <taxon>Agaricales incertae sedis</taxon>
        <taxon>Dendrothele</taxon>
    </lineage>
</organism>
<proteinExistence type="predicted"/>
<gene>
    <name evidence="1" type="ORF">K435DRAFT_844012</name>
</gene>